<comment type="caution">
    <text evidence="2">The sequence shown here is derived from an EMBL/GenBank/DDBJ whole genome shotgun (WGS) entry which is preliminary data.</text>
</comment>
<dbReference type="Gene3D" id="3.40.630.30">
    <property type="match status" value="1"/>
</dbReference>
<dbReference type="PATRIC" id="fig|186479.3.peg.10559"/>
<evidence type="ECO:0000259" key="1">
    <source>
        <dbReference type="PROSITE" id="PS51186"/>
    </source>
</evidence>
<dbReference type="Pfam" id="PF00583">
    <property type="entry name" value="Acetyltransf_1"/>
    <property type="match status" value="1"/>
</dbReference>
<proteinExistence type="predicted"/>
<evidence type="ECO:0000313" key="3">
    <source>
        <dbReference type="Proteomes" id="UP000050509"/>
    </source>
</evidence>
<dbReference type="Proteomes" id="UP000050509">
    <property type="component" value="Unassembled WGS sequence"/>
</dbReference>
<gene>
    <name evidence="2" type="ORF">SE17_20560</name>
</gene>
<dbReference type="InterPro" id="IPR016181">
    <property type="entry name" value="Acyl_CoA_acyltransferase"/>
</dbReference>
<organism evidence="2 3">
    <name type="scientific">Kouleothrix aurantiaca</name>
    <dbReference type="NCBI Taxonomy" id="186479"/>
    <lineage>
        <taxon>Bacteria</taxon>
        <taxon>Bacillati</taxon>
        <taxon>Chloroflexota</taxon>
        <taxon>Chloroflexia</taxon>
        <taxon>Chloroflexales</taxon>
        <taxon>Roseiflexineae</taxon>
        <taxon>Roseiflexaceae</taxon>
        <taxon>Kouleothrix</taxon>
    </lineage>
</organism>
<dbReference type="GO" id="GO:0016747">
    <property type="term" value="F:acyltransferase activity, transferring groups other than amino-acyl groups"/>
    <property type="evidence" value="ECO:0007669"/>
    <property type="project" value="InterPro"/>
</dbReference>
<reference evidence="2 3" key="1">
    <citation type="submission" date="2015-09" db="EMBL/GenBank/DDBJ databases">
        <title>Draft genome sequence of Kouleothrix aurantiaca JCM 19913.</title>
        <authorList>
            <person name="Hemp J."/>
        </authorList>
    </citation>
    <scope>NUCLEOTIDE SEQUENCE [LARGE SCALE GENOMIC DNA]</scope>
    <source>
        <strain evidence="2 3">COM-B</strain>
    </source>
</reference>
<dbReference type="SUPFAM" id="SSF55729">
    <property type="entry name" value="Acyl-CoA N-acyltransferases (Nat)"/>
    <property type="match status" value="1"/>
</dbReference>
<protein>
    <submittedName>
        <fullName evidence="2">GCN5 family acetyltransferase</fullName>
    </submittedName>
</protein>
<keyword evidence="3" id="KW-1185">Reference proteome</keyword>
<dbReference type="InterPro" id="IPR000182">
    <property type="entry name" value="GNAT_dom"/>
</dbReference>
<feature type="domain" description="N-acetyltransferase" evidence="1">
    <location>
        <begin position="4"/>
        <end position="171"/>
    </location>
</feature>
<sequence>MSDITITNARPEHAAALAEHQKICFPTLDPDAWMSADDFLAQMRVFPEGQHVALDGERVVGQSSTLRVREDQAFAQHSFLGITGNVTFSTHDPQGEWLYGADMSVHPEYRRRKISKLLYNARKDLIRRLGLRGMVAGGQLSGYHDYREQMGIEEYIDKVVRGELADPTLTPQLRSGFVVRDILWHYLDDAEHGAEASLIVWENPDL</sequence>
<dbReference type="EMBL" id="LJCR01000868">
    <property type="protein sequence ID" value="KPV51550.1"/>
    <property type="molecule type" value="Genomic_DNA"/>
</dbReference>
<dbReference type="PROSITE" id="PS51186">
    <property type="entry name" value="GNAT"/>
    <property type="match status" value="1"/>
</dbReference>
<evidence type="ECO:0000313" key="2">
    <source>
        <dbReference type="EMBL" id="KPV51550.1"/>
    </source>
</evidence>
<accession>A0A0P9DN65</accession>
<dbReference type="CDD" id="cd04301">
    <property type="entry name" value="NAT_SF"/>
    <property type="match status" value="1"/>
</dbReference>
<keyword evidence="2" id="KW-0808">Transferase</keyword>
<name>A0A0P9DN65_9CHLR</name>
<dbReference type="AlphaFoldDB" id="A0A0P9DN65"/>